<proteinExistence type="inferred from homology"/>
<dbReference type="PROSITE" id="PS50895">
    <property type="entry name" value="SURF1"/>
    <property type="match status" value="1"/>
</dbReference>
<dbReference type="Proteomes" id="UP000319255">
    <property type="component" value="Unassembled WGS sequence"/>
</dbReference>
<comment type="subcellular location">
    <subcellularLocation>
        <location evidence="6">Cell membrane</location>
        <topology evidence="6">Multi-pass membrane protein</topology>
    </subcellularLocation>
    <subcellularLocation>
        <location evidence="1">Membrane</location>
    </subcellularLocation>
</comment>
<dbReference type="InterPro" id="IPR002994">
    <property type="entry name" value="Surf1/Shy1"/>
</dbReference>
<evidence type="ECO:0000256" key="6">
    <source>
        <dbReference type="RuleBase" id="RU363076"/>
    </source>
</evidence>
<dbReference type="PANTHER" id="PTHR23427:SF2">
    <property type="entry name" value="SURFEIT LOCUS PROTEIN 1"/>
    <property type="match status" value="1"/>
</dbReference>
<dbReference type="AlphaFoldDB" id="A0A501WHU9"/>
<name>A0A501WHU9_9RHOB</name>
<comment type="caution">
    <text evidence="7">The sequence shown here is derived from an EMBL/GenBank/DDBJ whole genome shotgun (WGS) entry which is preliminary data.</text>
</comment>
<evidence type="ECO:0000313" key="8">
    <source>
        <dbReference type="Proteomes" id="UP000319255"/>
    </source>
</evidence>
<evidence type="ECO:0000256" key="5">
    <source>
        <dbReference type="ARBA" id="ARBA00023136"/>
    </source>
</evidence>
<comment type="similarity">
    <text evidence="2 6">Belongs to the SURF1 family.</text>
</comment>
<dbReference type="GO" id="GO:0005886">
    <property type="term" value="C:plasma membrane"/>
    <property type="evidence" value="ECO:0007669"/>
    <property type="project" value="UniProtKB-SubCell"/>
</dbReference>
<evidence type="ECO:0000256" key="2">
    <source>
        <dbReference type="ARBA" id="ARBA00007165"/>
    </source>
</evidence>
<dbReference type="CDD" id="cd06662">
    <property type="entry name" value="SURF1"/>
    <property type="match status" value="1"/>
</dbReference>
<keyword evidence="8" id="KW-1185">Reference proteome</keyword>
<dbReference type="OrthoDB" id="6079986at2"/>
<keyword evidence="3 6" id="KW-0812">Transmembrane</keyword>
<feature type="transmembrane region" description="Helical" evidence="6">
    <location>
        <begin position="209"/>
        <end position="229"/>
    </location>
</feature>
<reference evidence="7 8" key="1">
    <citation type="submission" date="2019-06" db="EMBL/GenBank/DDBJ databases">
        <title>A novel bacterium of genus Amaricoccus, isolated from marine sediment.</title>
        <authorList>
            <person name="Huang H."/>
            <person name="Mo K."/>
            <person name="Hu Y."/>
        </authorList>
    </citation>
    <scope>NUCLEOTIDE SEQUENCE [LARGE SCALE GENOMIC DNA]</scope>
    <source>
        <strain evidence="7 8">HB172011</strain>
    </source>
</reference>
<comment type="caution">
    <text evidence="6">Lacks conserved residue(s) required for the propagation of feature annotation.</text>
</comment>
<evidence type="ECO:0000256" key="4">
    <source>
        <dbReference type="ARBA" id="ARBA00022989"/>
    </source>
</evidence>
<dbReference type="PANTHER" id="PTHR23427">
    <property type="entry name" value="SURFEIT LOCUS PROTEIN"/>
    <property type="match status" value="1"/>
</dbReference>
<dbReference type="EMBL" id="VFRP01000018">
    <property type="protein sequence ID" value="TPE48938.1"/>
    <property type="molecule type" value="Genomic_DNA"/>
</dbReference>
<keyword evidence="6" id="KW-1003">Cell membrane</keyword>
<dbReference type="Pfam" id="PF02104">
    <property type="entry name" value="SURF1"/>
    <property type="match status" value="1"/>
</dbReference>
<dbReference type="RefSeq" id="WP_140455155.1">
    <property type="nucleotide sequence ID" value="NZ_VFRP01000018.1"/>
</dbReference>
<protein>
    <recommendedName>
        <fullName evidence="6">SURF1-like protein</fullName>
    </recommendedName>
</protein>
<evidence type="ECO:0000256" key="1">
    <source>
        <dbReference type="ARBA" id="ARBA00004370"/>
    </source>
</evidence>
<evidence type="ECO:0000313" key="7">
    <source>
        <dbReference type="EMBL" id="TPE48938.1"/>
    </source>
</evidence>
<keyword evidence="4 6" id="KW-1133">Transmembrane helix</keyword>
<gene>
    <name evidence="7" type="ORF">FJM51_16040</name>
</gene>
<dbReference type="InterPro" id="IPR045214">
    <property type="entry name" value="Surf1/Surf4"/>
</dbReference>
<sequence>MKRVRSILAWLAVALAVTGFVALGVWQLERRAWKHALIARVDARVAAAPAAPPGPGDWAGVSAGRDGYAHVRLTGHFLHDREVTVQAVTELGAGYWVLTPLDAGDFTVLVNRGFVPMDRRDPARRAAGQVAGEVTVTGLLRITEPGGAFLRANNPAAGRWYSRDVAAIAATEGLEGPVAPYFIDADAAPNPGGLPVGGLTVIRFRDSHLSYALTWFALAGGLAGAVIWLRLRGPRDRA</sequence>
<organism evidence="7 8">
    <name type="scientific">Amaricoccus solimangrovi</name>
    <dbReference type="NCBI Taxonomy" id="2589815"/>
    <lineage>
        <taxon>Bacteria</taxon>
        <taxon>Pseudomonadati</taxon>
        <taxon>Pseudomonadota</taxon>
        <taxon>Alphaproteobacteria</taxon>
        <taxon>Rhodobacterales</taxon>
        <taxon>Paracoccaceae</taxon>
        <taxon>Amaricoccus</taxon>
    </lineage>
</organism>
<evidence type="ECO:0000256" key="3">
    <source>
        <dbReference type="ARBA" id="ARBA00022692"/>
    </source>
</evidence>
<accession>A0A501WHU9</accession>
<keyword evidence="5 6" id="KW-0472">Membrane</keyword>